<keyword evidence="3" id="KW-1185">Reference proteome</keyword>
<feature type="transmembrane region" description="Helical" evidence="1">
    <location>
        <begin position="12"/>
        <end position="30"/>
    </location>
</feature>
<keyword evidence="1" id="KW-0472">Membrane</keyword>
<keyword evidence="1" id="KW-1133">Transmembrane helix</keyword>
<gene>
    <name evidence="2" type="ORF">GCM10010923_16730</name>
</gene>
<dbReference type="EMBL" id="BMID01000001">
    <property type="protein sequence ID" value="GGA07338.1"/>
    <property type="molecule type" value="Genomic_DNA"/>
</dbReference>
<protein>
    <submittedName>
        <fullName evidence="2">Uncharacterized protein</fullName>
    </submittedName>
</protein>
<dbReference type="Proteomes" id="UP000603317">
    <property type="component" value="Unassembled WGS sequence"/>
</dbReference>
<sequence>MFGPDTSLVVDAIQIGLIALGAGIGGTLLFRRYARTNQGAPSPAEPKTQGAGSLEDRVRVLERIATDRPTDLAEQIEALRDGDITSPVTRKETV</sequence>
<evidence type="ECO:0000313" key="3">
    <source>
        <dbReference type="Proteomes" id="UP000603317"/>
    </source>
</evidence>
<proteinExistence type="predicted"/>
<dbReference type="RefSeq" id="WP_188642264.1">
    <property type="nucleotide sequence ID" value="NZ_BMID01000001.1"/>
</dbReference>
<evidence type="ECO:0000313" key="2">
    <source>
        <dbReference type="EMBL" id="GGA07338.1"/>
    </source>
</evidence>
<accession>A0ABQ1FDR5</accession>
<reference evidence="3" key="1">
    <citation type="journal article" date="2019" name="Int. J. Syst. Evol. Microbiol.">
        <title>The Global Catalogue of Microorganisms (GCM) 10K type strain sequencing project: providing services to taxonomists for standard genome sequencing and annotation.</title>
        <authorList>
            <consortium name="The Broad Institute Genomics Platform"/>
            <consortium name="The Broad Institute Genome Sequencing Center for Infectious Disease"/>
            <person name="Wu L."/>
            <person name="Ma J."/>
        </authorList>
    </citation>
    <scope>NUCLEOTIDE SEQUENCE [LARGE SCALE GENOMIC DNA]</scope>
    <source>
        <strain evidence="3">CGMCC 1.15297</strain>
    </source>
</reference>
<keyword evidence="1" id="KW-0812">Transmembrane</keyword>
<evidence type="ECO:0000256" key="1">
    <source>
        <dbReference type="SAM" id="Phobius"/>
    </source>
</evidence>
<name>A0ABQ1FDR5_9SPHN</name>
<organism evidence="2 3">
    <name type="scientific">Blastomonas marina</name>
    <dbReference type="NCBI Taxonomy" id="1867408"/>
    <lineage>
        <taxon>Bacteria</taxon>
        <taxon>Pseudomonadati</taxon>
        <taxon>Pseudomonadota</taxon>
        <taxon>Alphaproteobacteria</taxon>
        <taxon>Sphingomonadales</taxon>
        <taxon>Sphingomonadaceae</taxon>
        <taxon>Blastomonas</taxon>
    </lineage>
</organism>
<comment type="caution">
    <text evidence="2">The sequence shown here is derived from an EMBL/GenBank/DDBJ whole genome shotgun (WGS) entry which is preliminary data.</text>
</comment>